<evidence type="ECO:0000313" key="2">
    <source>
        <dbReference type="Proteomes" id="UP000186456"/>
    </source>
</evidence>
<accession>A0A1H0PR10</accession>
<name>A0A1H0PR10_MICTS</name>
<evidence type="ECO:0000313" key="1">
    <source>
        <dbReference type="EMBL" id="SDP07240.1"/>
    </source>
</evidence>
<dbReference type="RefSeq" id="WP_074695326.1">
    <property type="nucleotide sequence ID" value="NZ_FNJN01000004.1"/>
</dbReference>
<dbReference type="EMBL" id="FNJN01000004">
    <property type="protein sequence ID" value="SDP07240.1"/>
    <property type="molecule type" value="Genomic_DNA"/>
</dbReference>
<dbReference type="AlphaFoldDB" id="A0A1H0PR10"/>
<organism evidence="1 2">
    <name type="scientific">Microbacterium testaceum (strain StLB037)</name>
    <dbReference type="NCBI Taxonomy" id="979556"/>
    <lineage>
        <taxon>Bacteria</taxon>
        <taxon>Bacillati</taxon>
        <taxon>Actinomycetota</taxon>
        <taxon>Actinomycetes</taxon>
        <taxon>Micrococcales</taxon>
        <taxon>Microbacteriaceae</taxon>
        <taxon>Microbacterium</taxon>
    </lineage>
</organism>
<gene>
    <name evidence="1" type="ORF">SAMN04487788_1942</name>
</gene>
<reference evidence="1 2" key="1">
    <citation type="submission" date="2016-10" db="EMBL/GenBank/DDBJ databases">
        <authorList>
            <person name="de Groot N.N."/>
        </authorList>
    </citation>
    <scope>NUCLEOTIDE SEQUENCE [LARGE SCALE GENOMIC DNA]</scope>
    <source>
        <strain evidence="1 2">StLB037</strain>
    </source>
</reference>
<dbReference type="Proteomes" id="UP000186456">
    <property type="component" value="Unassembled WGS sequence"/>
</dbReference>
<proteinExistence type="predicted"/>
<sequence length="133" mass="13397">MPKITNTGYYPAGTLSIGTDEYTLAIDSAVLTPTTPTTVINDIGGGVQQIAGIPVWALALSIVQDLATASSFSQYLIANAGQIKSATYKPQAGATSKTFTLNLLIIPASIGGAGGSVAKSTVTLPVSGQPTIA</sequence>
<protein>
    <submittedName>
        <fullName evidence="1">Uncharacterized protein</fullName>
    </submittedName>
</protein>